<dbReference type="AlphaFoldDB" id="A0A2W2BGC9"/>
<dbReference type="Proteomes" id="UP000248745">
    <property type="component" value="Unassembled WGS sequence"/>
</dbReference>
<keyword evidence="2" id="KW-1185">Reference proteome</keyword>
<evidence type="ECO:0000313" key="1">
    <source>
        <dbReference type="EMBL" id="PZF74947.1"/>
    </source>
</evidence>
<dbReference type="RefSeq" id="WP_110997153.1">
    <property type="nucleotide sequence ID" value="NZ_QKTW01000002.1"/>
</dbReference>
<reference evidence="1 2" key="1">
    <citation type="submission" date="2018-06" db="EMBL/GenBank/DDBJ databases">
        <title>Mucibacter soli gen. nov., sp. nov., a new member of the family Chitinophagaceae producing mucin.</title>
        <authorList>
            <person name="Kim M.-K."/>
            <person name="Park S."/>
            <person name="Kim T.-S."/>
            <person name="Joung Y."/>
            <person name="Han J.-H."/>
            <person name="Kim S.B."/>
        </authorList>
    </citation>
    <scope>NUCLEOTIDE SEQUENCE [LARGE SCALE GENOMIC DNA]</scope>
    <source>
        <strain evidence="1 2">R1-15</strain>
    </source>
</reference>
<gene>
    <name evidence="1" type="ORF">DN068_01750</name>
</gene>
<dbReference type="EMBL" id="QKTW01000002">
    <property type="protein sequence ID" value="PZF74947.1"/>
    <property type="molecule type" value="Genomic_DNA"/>
</dbReference>
<name>A0A2W2BGC9_9BACT</name>
<organism evidence="1 2">
    <name type="scientific">Taibaiella soli</name>
    <dbReference type="NCBI Taxonomy" id="1649169"/>
    <lineage>
        <taxon>Bacteria</taxon>
        <taxon>Pseudomonadati</taxon>
        <taxon>Bacteroidota</taxon>
        <taxon>Chitinophagia</taxon>
        <taxon>Chitinophagales</taxon>
        <taxon>Chitinophagaceae</taxon>
        <taxon>Taibaiella</taxon>
    </lineage>
</organism>
<comment type="caution">
    <text evidence="1">The sequence shown here is derived from an EMBL/GenBank/DDBJ whole genome shotgun (WGS) entry which is preliminary data.</text>
</comment>
<accession>A0A2W2BGC9</accession>
<evidence type="ECO:0000313" key="2">
    <source>
        <dbReference type="Proteomes" id="UP000248745"/>
    </source>
</evidence>
<sequence length="153" mass="16959">MFRSLLLTALLPFCFSKKAPDIAGVYRLAKGNTTFDDGSGWKYLRGAVVIEKIDAHSFRYFGAVTPKGSRTVTRKGIYEYIDGAYVSESPAGEQLAPGIEMTVTADTLFLIDKADNAVDSLVWVRIPDGKITNEWLQKGVDQSREEYRTLGGR</sequence>
<proteinExistence type="predicted"/>
<protein>
    <recommendedName>
        <fullName evidence="3">DUF4488 domain-containing protein</fullName>
    </recommendedName>
</protein>
<evidence type="ECO:0008006" key="3">
    <source>
        <dbReference type="Google" id="ProtNLM"/>
    </source>
</evidence>